<dbReference type="STRING" id="137733.SAMN05421767_1075"/>
<evidence type="ECO:0000313" key="2">
    <source>
        <dbReference type="Proteomes" id="UP000198556"/>
    </source>
</evidence>
<gene>
    <name evidence="1" type="ORF">SAMN05421767_1075</name>
</gene>
<dbReference type="EMBL" id="FOGF01000007">
    <property type="protein sequence ID" value="SEQ79056.1"/>
    <property type="molecule type" value="Genomic_DNA"/>
</dbReference>
<organism evidence="1 2">
    <name type="scientific">Granulicatella balaenopterae</name>
    <dbReference type="NCBI Taxonomy" id="137733"/>
    <lineage>
        <taxon>Bacteria</taxon>
        <taxon>Bacillati</taxon>
        <taxon>Bacillota</taxon>
        <taxon>Bacilli</taxon>
        <taxon>Lactobacillales</taxon>
        <taxon>Carnobacteriaceae</taxon>
        <taxon>Granulicatella</taxon>
    </lineage>
</organism>
<protein>
    <submittedName>
        <fullName evidence="1">Uncharacterized protein</fullName>
    </submittedName>
</protein>
<dbReference type="AlphaFoldDB" id="A0A1H9IWY9"/>
<keyword evidence="2" id="KW-1185">Reference proteome</keyword>
<dbReference type="RefSeq" id="WP_089746133.1">
    <property type="nucleotide sequence ID" value="NZ_FOGF01000007.1"/>
</dbReference>
<name>A0A1H9IWY9_9LACT</name>
<proteinExistence type="predicted"/>
<evidence type="ECO:0000313" key="1">
    <source>
        <dbReference type="EMBL" id="SEQ79056.1"/>
    </source>
</evidence>
<sequence>MNVNKDNYIDTLRTISQTIKVVDAIILSLEKASSLANLDLFSGDSILFGWLKYKRIAEAEARISVLRKYLRILQEELNEMPTTNLQYTEINRRDRLWDTYGNQST</sequence>
<accession>A0A1H9IWY9</accession>
<reference evidence="1 2" key="1">
    <citation type="submission" date="2016-10" db="EMBL/GenBank/DDBJ databases">
        <authorList>
            <person name="de Groot N.N."/>
        </authorList>
    </citation>
    <scope>NUCLEOTIDE SEQUENCE [LARGE SCALE GENOMIC DNA]</scope>
    <source>
        <strain evidence="1 2">DSM 15827</strain>
    </source>
</reference>
<dbReference type="Proteomes" id="UP000198556">
    <property type="component" value="Unassembled WGS sequence"/>
</dbReference>